<dbReference type="InterPro" id="IPR051127">
    <property type="entry name" value="Fungal_SecMet_Regulators"/>
</dbReference>
<dbReference type="InterPro" id="IPR007219">
    <property type="entry name" value="XnlR_reg_dom"/>
</dbReference>
<dbReference type="InterPro" id="IPR001138">
    <property type="entry name" value="Zn2Cys6_DnaBD"/>
</dbReference>
<dbReference type="Gene3D" id="4.10.240.10">
    <property type="entry name" value="Zn(2)-C6 fungal-type DNA-binding domain"/>
    <property type="match status" value="1"/>
</dbReference>
<evidence type="ECO:0000256" key="5">
    <source>
        <dbReference type="ARBA" id="ARBA00023242"/>
    </source>
</evidence>
<dbReference type="PANTHER" id="PTHR47424:SF3">
    <property type="entry name" value="REGULATORY PROTEIN GAL4"/>
    <property type="match status" value="1"/>
</dbReference>
<dbReference type="GO" id="GO:0006351">
    <property type="term" value="P:DNA-templated transcription"/>
    <property type="evidence" value="ECO:0007669"/>
    <property type="project" value="InterPro"/>
</dbReference>
<dbReference type="GO" id="GO:0005634">
    <property type="term" value="C:nucleus"/>
    <property type="evidence" value="ECO:0007669"/>
    <property type="project" value="TreeGrafter"/>
</dbReference>
<dbReference type="SMART" id="SM00066">
    <property type="entry name" value="GAL4"/>
    <property type="match status" value="1"/>
</dbReference>
<accession>A0AAN7BLU0</accession>
<feature type="domain" description="Zn(2)-C6 fungal-type" evidence="7">
    <location>
        <begin position="25"/>
        <end position="57"/>
    </location>
</feature>
<keyword evidence="3" id="KW-0238">DNA-binding</keyword>
<dbReference type="GO" id="GO:0008270">
    <property type="term" value="F:zinc ion binding"/>
    <property type="evidence" value="ECO:0007669"/>
    <property type="project" value="InterPro"/>
</dbReference>
<dbReference type="SUPFAM" id="SSF57701">
    <property type="entry name" value="Zn2/Cys6 DNA-binding domain"/>
    <property type="match status" value="1"/>
</dbReference>
<dbReference type="CDD" id="cd00067">
    <property type="entry name" value="GAL4"/>
    <property type="match status" value="1"/>
</dbReference>
<name>A0AAN7BLU0_9PEZI</name>
<proteinExistence type="predicted"/>
<protein>
    <submittedName>
        <fullName evidence="8">Activator of stress genes 1</fullName>
    </submittedName>
</protein>
<dbReference type="GO" id="GO:0000978">
    <property type="term" value="F:RNA polymerase II cis-regulatory region sequence-specific DNA binding"/>
    <property type="evidence" value="ECO:0007669"/>
    <property type="project" value="TreeGrafter"/>
</dbReference>
<evidence type="ECO:0000313" key="8">
    <source>
        <dbReference type="EMBL" id="KAK4225671.1"/>
    </source>
</evidence>
<dbReference type="PROSITE" id="PS50048">
    <property type="entry name" value="ZN2_CY6_FUNGAL_2"/>
    <property type="match status" value="1"/>
</dbReference>
<dbReference type="InterPro" id="IPR036864">
    <property type="entry name" value="Zn2-C6_fun-type_DNA-bd_sf"/>
</dbReference>
<dbReference type="SMART" id="SM00906">
    <property type="entry name" value="Fungal_trans"/>
    <property type="match status" value="1"/>
</dbReference>
<gene>
    <name evidence="8" type="ORF">QBC38DRAFT_255116</name>
</gene>
<reference evidence="8" key="2">
    <citation type="submission" date="2023-05" db="EMBL/GenBank/DDBJ databases">
        <authorList>
            <consortium name="Lawrence Berkeley National Laboratory"/>
            <person name="Steindorff A."/>
            <person name="Hensen N."/>
            <person name="Bonometti L."/>
            <person name="Westerberg I."/>
            <person name="Brannstrom I.O."/>
            <person name="Guillou S."/>
            <person name="Cros-Aarteil S."/>
            <person name="Calhoun S."/>
            <person name="Haridas S."/>
            <person name="Kuo A."/>
            <person name="Mondo S."/>
            <person name="Pangilinan J."/>
            <person name="Riley R."/>
            <person name="Labutti K."/>
            <person name="Andreopoulos B."/>
            <person name="Lipzen A."/>
            <person name="Chen C."/>
            <person name="Yanf M."/>
            <person name="Daum C."/>
            <person name="Ng V."/>
            <person name="Clum A."/>
            <person name="Ohm R."/>
            <person name="Martin F."/>
            <person name="Silar P."/>
            <person name="Natvig D."/>
            <person name="Lalanne C."/>
            <person name="Gautier V."/>
            <person name="Ament-Velasquez S.L."/>
            <person name="Kruys A."/>
            <person name="Hutchinson M.I."/>
            <person name="Powell A.J."/>
            <person name="Barry K."/>
            <person name="Miller A.N."/>
            <person name="Grigoriev I.V."/>
            <person name="Debuchy R."/>
            <person name="Gladieux P."/>
            <person name="Thoren M.H."/>
            <person name="Johannesson H."/>
        </authorList>
    </citation>
    <scope>NUCLEOTIDE SEQUENCE</scope>
    <source>
        <strain evidence="8">CBS 990.96</strain>
    </source>
</reference>
<evidence type="ECO:0000256" key="1">
    <source>
        <dbReference type="ARBA" id="ARBA00022723"/>
    </source>
</evidence>
<dbReference type="AlphaFoldDB" id="A0AAN7BLU0"/>
<feature type="compositionally biased region" description="Polar residues" evidence="6">
    <location>
        <begin position="657"/>
        <end position="666"/>
    </location>
</feature>
<dbReference type="Pfam" id="PF04082">
    <property type="entry name" value="Fungal_trans"/>
    <property type="match status" value="1"/>
</dbReference>
<keyword evidence="4" id="KW-0804">Transcription</keyword>
<keyword evidence="2" id="KW-0805">Transcription regulation</keyword>
<evidence type="ECO:0000313" key="9">
    <source>
        <dbReference type="Proteomes" id="UP001301958"/>
    </source>
</evidence>
<dbReference type="PROSITE" id="PS00463">
    <property type="entry name" value="ZN2_CY6_FUNGAL_1"/>
    <property type="match status" value="1"/>
</dbReference>
<evidence type="ECO:0000256" key="3">
    <source>
        <dbReference type="ARBA" id="ARBA00023125"/>
    </source>
</evidence>
<evidence type="ECO:0000256" key="4">
    <source>
        <dbReference type="ARBA" id="ARBA00023163"/>
    </source>
</evidence>
<feature type="region of interest" description="Disordered" evidence="6">
    <location>
        <begin position="655"/>
        <end position="701"/>
    </location>
</feature>
<dbReference type="PANTHER" id="PTHR47424">
    <property type="entry name" value="REGULATORY PROTEIN GAL4"/>
    <property type="match status" value="1"/>
</dbReference>
<organism evidence="8 9">
    <name type="scientific">Podospora fimiseda</name>
    <dbReference type="NCBI Taxonomy" id="252190"/>
    <lineage>
        <taxon>Eukaryota</taxon>
        <taxon>Fungi</taxon>
        <taxon>Dikarya</taxon>
        <taxon>Ascomycota</taxon>
        <taxon>Pezizomycotina</taxon>
        <taxon>Sordariomycetes</taxon>
        <taxon>Sordariomycetidae</taxon>
        <taxon>Sordariales</taxon>
        <taxon>Podosporaceae</taxon>
        <taxon>Podospora</taxon>
    </lineage>
</organism>
<keyword evidence="9" id="KW-1185">Reference proteome</keyword>
<dbReference type="GO" id="GO:0000435">
    <property type="term" value="P:positive regulation of transcription from RNA polymerase II promoter by galactose"/>
    <property type="evidence" value="ECO:0007669"/>
    <property type="project" value="TreeGrafter"/>
</dbReference>
<evidence type="ECO:0000256" key="6">
    <source>
        <dbReference type="SAM" id="MobiDB-lite"/>
    </source>
</evidence>
<dbReference type="Proteomes" id="UP001301958">
    <property type="component" value="Unassembled WGS sequence"/>
</dbReference>
<evidence type="ECO:0000259" key="7">
    <source>
        <dbReference type="PROSITE" id="PS50048"/>
    </source>
</evidence>
<reference evidence="8" key="1">
    <citation type="journal article" date="2023" name="Mol. Phylogenet. Evol.">
        <title>Genome-scale phylogeny and comparative genomics of the fungal order Sordariales.</title>
        <authorList>
            <person name="Hensen N."/>
            <person name="Bonometti L."/>
            <person name="Westerberg I."/>
            <person name="Brannstrom I.O."/>
            <person name="Guillou S."/>
            <person name="Cros-Aarteil S."/>
            <person name="Calhoun S."/>
            <person name="Haridas S."/>
            <person name="Kuo A."/>
            <person name="Mondo S."/>
            <person name="Pangilinan J."/>
            <person name="Riley R."/>
            <person name="LaButti K."/>
            <person name="Andreopoulos B."/>
            <person name="Lipzen A."/>
            <person name="Chen C."/>
            <person name="Yan M."/>
            <person name="Daum C."/>
            <person name="Ng V."/>
            <person name="Clum A."/>
            <person name="Steindorff A."/>
            <person name="Ohm R.A."/>
            <person name="Martin F."/>
            <person name="Silar P."/>
            <person name="Natvig D.O."/>
            <person name="Lalanne C."/>
            <person name="Gautier V."/>
            <person name="Ament-Velasquez S.L."/>
            <person name="Kruys A."/>
            <person name="Hutchinson M.I."/>
            <person name="Powell A.J."/>
            <person name="Barry K."/>
            <person name="Miller A.N."/>
            <person name="Grigoriev I.V."/>
            <person name="Debuchy R."/>
            <person name="Gladieux P."/>
            <person name="Hiltunen Thoren M."/>
            <person name="Johannesson H."/>
        </authorList>
    </citation>
    <scope>NUCLEOTIDE SEQUENCE</scope>
    <source>
        <strain evidence="8">CBS 990.96</strain>
    </source>
</reference>
<sequence length="731" mass="81578">MDSPSHVFVAETGQPAQRRRKVRLACTLCRARKTGCDGRKPVCTACSLRGWDNKCGYQDSVIQSSAALTLVDLDRRLQRLENESFGDSETPRKATSSRAALGYSDQTGFQVAQGDEIPSSSRSPVSDGLVEANEDVTSLVTSSTMFMRRGLEAAGPGQQYDPGASSMFAEETLAPNTYPVMIGGSSHSLDESIGNLGLGDISFPQDQIAHDLLGWYWRNVHSIFPFLHRPTFETHYHTFSQTRLSSPCDGQLPFDEVVFHATLNMILALACQRNEAISPPEERHYQAEEFYKRSQRLISVETLDSSSVPIVQLLCLRAWYLYYSGRADRCWIMAGVAIRVATGMGLQLVPRRPMNQLEREMRRRVWYCGCVALDRILSSTFGRAPMTSRSTSQLPLPLPIDDEYLSTTEEGSQPEGLPSRLDLAIYSQKMVSIMDAMHSQDRTHRLKFSHGAVEHSVPDPSAILRLNSMIDDFLDTLPEHLRPNADYSRMMVCQEDISYFMTQSQVLKSRLLFIRLLLLRPSLLAEARRWASLEPGTSHTASSMLQERLHLEICRLCLDTVHEVLEKTHGALGTQFQLPAWYGLHFSFASATILLVASLSPNLGVNMDLDPTKSSWERAMSILEFHKTHLPSAAKVIEVLNRYRHMITLRLNARMGSPQSATSSTGGPPHANISRYPNQQGQGQHWDASPGVPGTSGTMMQGLDELLGSESLDEAWLGMQDYGEGDWMLQL</sequence>
<evidence type="ECO:0000256" key="2">
    <source>
        <dbReference type="ARBA" id="ARBA00023015"/>
    </source>
</evidence>
<keyword evidence="1" id="KW-0479">Metal-binding</keyword>
<dbReference type="EMBL" id="MU865362">
    <property type="protein sequence ID" value="KAK4225671.1"/>
    <property type="molecule type" value="Genomic_DNA"/>
</dbReference>
<comment type="caution">
    <text evidence="8">The sequence shown here is derived from an EMBL/GenBank/DDBJ whole genome shotgun (WGS) entry which is preliminary data.</text>
</comment>
<dbReference type="Pfam" id="PF00172">
    <property type="entry name" value="Zn_clus"/>
    <property type="match status" value="1"/>
</dbReference>
<dbReference type="CDD" id="cd12148">
    <property type="entry name" value="fungal_TF_MHR"/>
    <property type="match status" value="1"/>
</dbReference>
<dbReference type="GO" id="GO:0000981">
    <property type="term" value="F:DNA-binding transcription factor activity, RNA polymerase II-specific"/>
    <property type="evidence" value="ECO:0007669"/>
    <property type="project" value="InterPro"/>
</dbReference>
<keyword evidence="5" id="KW-0539">Nucleus</keyword>